<feature type="domain" description="LamG-like jellyroll fold" evidence="4">
    <location>
        <begin position="937"/>
        <end position="1069"/>
    </location>
</feature>
<reference evidence="6" key="1">
    <citation type="submission" date="2017-09" db="EMBL/GenBank/DDBJ databases">
        <title>Depth-based differentiation of microbial function through sediment-hosted aquifers and enrichment of novel symbionts in the deep terrestrial subsurface.</title>
        <authorList>
            <person name="Probst A.J."/>
            <person name="Ladd B."/>
            <person name="Jarett J.K."/>
            <person name="Geller-Mcgrath D.E."/>
            <person name="Sieber C.M.K."/>
            <person name="Emerson J.B."/>
            <person name="Anantharaman K."/>
            <person name="Thomas B.C."/>
            <person name="Malmstrom R."/>
            <person name="Stieglmeier M."/>
            <person name="Klingl A."/>
            <person name="Woyke T."/>
            <person name="Ryan C.M."/>
            <person name="Banfield J.F."/>
        </authorList>
    </citation>
    <scope>NUCLEOTIDE SEQUENCE [LARGE SCALE GENOMIC DNA]</scope>
</reference>
<gene>
    <name evidence="5" type="ORF">CO049_03325</name>
</gene>
<evidence type="ECO:0000256" key="1">
    <source>
        <dbReference type="ARBA" id="ARBA00022729"/>
    </source>
</evidence>
<sequence>GTITGATWQSEDKCISGKCLYFDGNDNVEISSSSSFNGNTQTIELWLKLNETSQWFGIYRGASGGNSWYFYYDTSGDVDFAWYNSSSRNDIAAQGPNTSEWHHFAIVISPGSQYIYRDGVQVSQSSTATGLTATDGAIKLGEYSSPGVYNLVGYLDEPKIYNYARTAAQIKADYNSQGTAKGSSVQIGSKDPRESFSQGLVGYWKMDESSWGSVVDSSGNGNNGTAYGGATVTSGKFGNGGIFSSASSQYVSVTSSTSLQPSDKISIATWVYWTGSGSTVEFITAKGSEHYEIHTGGGGGSNGIRWIPTNGVYIDTGASKFLSNQWNHLVTVYDSATNTGKVYVNGSDTGATQTGSGALQTDSTDFQIARRANASYYFNGKIDETRIYNRALSPKEVRDLYNWAPGPVLHLKMDENTGTTSYDTSGNANSGIFGGGNASYRPTWTQGKFGNGALYDGNDYIDVADSDSLRPAYGLTMETWVYYPAAASNACFICKQYSTGSANSFALWAASDVLYSGVNISITGGSGSVNHGTMPADSWVHIATTWDTISNTVTTYVNGVKNATTGTTTATSLSYDTAGVFIGGDDNDADNIPDFWNSSGINQDDVRIYNYARNSKQIVEDMNAGHPAGGSPVGSQVGYWRFDEGYGTTNAVHDSSGQGNTGSWSGSGSHWSNQGKFGKAGNFNGTSDYVDVGNGASLNTQSEVTVTAWVKANDVGASFEAIYARGDPTFRFGISGTAWGARPWIYINGVSYLVDNGFAPYWNQWTYIAFVFSDPQNLAQIYINGKRILNDTNATATIPTLTVNGFIGQRGDGGYLFSGLIDEVKIYNSALTEDEIKLDYNHGSAMVLGTMGSNTSYEKSAANQEYCVPGDTISCAAPVGEWKFEEGTGISANDTSGNNRTGTLTGGPTWISGKVGKALSLDGDDNVSLTRFTYGVAGVTMSAWVKTSSSNSGKNYAGNAAQNIVGDTTGGVGVGFGLTGGKIQFCNYTTIWECITGLTNANDNNWHYITAIHDTNGAVSLYLDGRLDNTGTISYGGEGIDALGRGYGGDYFTGLIDNIRIYNYARTPAQIAWDYNRGGPVGWWKMDECQGTVANDSGGSGTIGGNPGTITIGASGTQTAIGTCTTSGTAWENGVNGKYNSSLNFDGSDDVVSFTSTNIINVTSGSVSLWTKPSSTQNGTNYYIFDHYGTNSRIYINSNSSGTNINGRLGTGTTIGSVTTTADNWHHVVLIWDGTNAKFYIDGIDRTSTGTFSGLTTVGATSYIGNYSDAAQGFTGQIDDVKIFNYALSPLQVTTLYNEGSAVRFGPNVGSP</sequence>
<dbReference type="SMART" id="SM00560">
    <property type="entry name" value="LamGL"/>
    <property type="match status" value="4"/>
</dbReference>
<evidence type="ECO:0000313" key="6">
    <source>
        <dbReference type="Proteomes" id="UP000229777"/>
    </source>
</evidence>
<accession>A0A2M8EZ84</accession>
<keyword evidence="1" id="KW-0732">Signal</keyword>
<feature type="region of interest" description="Disordered" evidence="3">
    <location>
        <begin position="650"/>
        <end position="671"/>
    </location>
</feature>
<proteinExistence type="predicted"/>
<evidence type="ECO:0000256" key="2">
    <source>
        <dbReference type="ARBA" id="ARBA00023157"/>
    </source>
</evidence>
<name>A0A2M8EZ84_9BACT</name>
<dbReference type="SUPFAM" id="SSF49899">
    <property type="entry name" value="Concanavalin A-like lectins/glucanases"/>
    <property type="match status" value="6"/>
</dbReference>
<dbReference type="Pfam" id="PF13385">
    <property type="entry name" value="Laminin_G_3"/>
    <property type="match status" value="6"/>
</dbReference>
<evidence type="ECO:0000256" key="3">
    <source>
        <dbReference type="SAM" id="MobiDB-lite"/>
    </source>
</evidence>
<organism evidence="5 6">
    <name type="scientific">Candidatus Roizmanbacteria bacterium CG_4_9_14_0_2_um_filter_36_12</name>
    <dbReference type="NCBI Taxonomy" id="1974837"/>
    <lineage>
        <taxon>Bacteria</taxon>
        <taxon>Candidatus Roizmaniibacteriota</taxon>
    </lineage>
</organism>
<evidence type="ECO:0000259" key="4">
    <source>
        <dbReference type="SMART" id="SM00560"/>
    </source>
</evidence>
<dbReference type="EMBL" id="PFSA01000059">
    <property type="protein sequence ID" value="PJC32250.1"/>
    <property type="molecule type" value="Genomic_DNA"/>
</dbReference>
<feature type="compositionally biased region" description="Low complexity" evidence="3">
    <location>
        <begin position="655"/>
        <end position="671"/>
    </location>
</feature>
<evidence type="ECO:0000313" key="5">
    <source>
        <dbReference type="EMBL" id="PJC32250.1"/>
    </source>
</evidence>
<comment type="caution">
    <text evidence="5">The sequence shown here is derived from an EMBL/GenBank/DDBJ whole genome shotgun (WGS) entry which is preliminary data.</text>
</comment>
<dbReference type="InterPro" id="IPR013320">
    <property type="entry name" value="ConA-like_dom_sf"/>
</dbReference>
<keyword evidence="2" id="KW-1015">Disulfide bond</keyword>
<dbReference type="PANTHER" id="PTHR47635">
    <property type="entry name" value="CUB DOMAIN-CONTAINING PROTEIN"/>
    <property type="match status" value="1"/>
</dbReference>
<feature type="domain" description="LamG-like jellyroll fold" evidence="4">
    <location>
        <begin position="1163"/>
        <end position="1291"/>
    </location>
</feature>
<feature type="domain" description="LamG-like jellyroll fold" evidence="4">
    <location>
        <begin position="702"/>
        <end position="834"/>
    </location>
</feature>
<protein>
    <recommendedName>
        <fullName evidence="4">LamG-like jellyroll fold domain-containing protein</fullName>
    </recommendedName>
</protein>
<feature type="non-terminal residue" evidence="5">
    <location>
        <position position="1"/>
    </location>
</feature>
<dbReference type="InterPro" id="IPR006558">
    <property type="entry name" value="LamG-like"/>
</dbReference>
<dbReference type="Proteomes" id="UP000229777">
    <property type="component" value="Unassembled WGS sequence"/>
</dbReference>
<feature type="domain" description="LamG-like jellyroll fold" evidence="4">
    <location>
        <begin position="263"/>
        <end position="395"/>
    </location>
</feature>
<dbReference type="Gene3D" id="2.60.120.200">
    <property type="match status" value="6"/>
</dbReference>
<dbReference type="PANTHER" id="PTHR47635:SF2">
    <property type="entry name" value="LAMG-LIKE JELLYROLL FOLD DOMAIN-CONTAINING PROTEIN"/>
    <property type="match status" value="1"/>
</dbReference>